<keyword evidence="6" id="KW-1185">Reference proteome</keyword>
<feature type="domain" description="AB hydrolase-1" evidence="3">
    <location>
        <begin position="164"/>
        <end position="379"/>
    </location>
</feature>
<evidence type="ECO:0000256" key="2">
    <source>
        <dbReference type="ARBA" id="ARBA00022801"/>
    </source>
</evidence>
<dbReference type="SUPFAM" id="SSF53474">
    <property type="entry name" value="alpha/beta-Hydrolases"/>
    <property type="match status" value="2"/>
</dbReference>
<dbReference type="GO" id="GO:0016787">
    <property type="term" value="F:hydrolase activity"/>
    <property type="evidence" value="ECO:0007669"/>
    <property type="project" value="UniProtKB-KW"/>
</dbReference>
<evidence type="ECO:0000256" key="1">
    <source>
        <dbReference type="ARBA" id="ARBA00010088"/>
    </source>
</evidence>
<evidence type="ECO:0000259" key="3">
    <source>
        <dbReference type="Pfam" id="PF00561"/>
    </source>
</evidence>
<evidence type="ECO:0000259" key="4">
    <source>
        <dbReference type="Pfam" id="PF08386"/>
    </source>
</evidence>
<dbReference type="InterPro" id="IPR013595">
    <property type="entry name" value="Pept_S33_TAP-like_C"/>
</dbReference>
<proteinExistence type="inferred from homology"/>
<dbReference type="EMBL" id="KQ964250">
    <property type="protein sequence ID" value="KXJ91582.1"/>
    <property type="molecule type" value="Genomic_DNA"/>
</dbReference>
<reference evidence="6" key="1">
    <citation type="submission" date="2016-02" db="EMBL/GenBank/DDBJ databases">
        <title>Draft genome sequence of Microdochium bolleyi, a fungal endophyte of beachgrass.</title>
        <authorList>
            <consortium name="DOE Joint Genome Institute"/>
            <person name="David A.S."/>
            <person name="May G."/>
            <person name="Haridas S."/>
            <person name="Lim J."/>
            <person name="Wang M."/>
            <person name="Labutti K."/>
            <person name="Lipzen A."/>
            <person name="Barry K."/>
            <person name="Grigoriev I.V."/>
        </authorList>
    </citation>
    <scope>NUCLEOTIDE SEQUENCE [LARGE SCALE GENOMIC DNA]</scope>
    <source>
        <strain evidence="6">J235TASD1</strain>
    </source>
</reference>
<dbReference type="Pfam" id="PF00561">
    <property type="entry name" value="Abhydrolase_1"/>
    <property type="match status" value="1"/>
</dbReference>
<dbReference type="InterPro" id="IPR029058">
    <property type="entry name" value="AB_hydrolase_fold"/>
</dbReference>
<dbReference type="PANTHER" id="PTHR43248">
    <property type="entry name" value="2-SUCCINYL-6-HYDROXY-2,4-CYCLOHEXADIENE-1-CARBOXYLATE SYNTHASE"/>
    <property type="match status" value="1"/>
</dbReference>
<dbReference type="Gene3D" id="3.40.50.1820">
    <property type="entry name" value="alpha/beta hydrolase"/>
    <property type="match status" value="1"/>
</dbReference>
<evidence type="ECO:0000313" key="6">
    <source>
        <dbReference type="Proteomes" id="UP000070501"/>
    </source>
</evidence>
<sequence length="742" mass="81816">MASPYPGNDKVGTVDMPDSMLAGIESKKPGARRTLATAARTSPLRVVAGGLLCAAAVFAVNSLRGSASSLPLPAHWKGDLGQGAGAGATPSQEINGSEDRFDWSKITPTEDFEFHPCFGDYQCARLSVPLNWNLTSVSSDERLALAVIKYPAKVPVTDSRYAGPILLNPGGPGGSGVSLVLKIGKQFQVLADPHDDPGAPIDDSNGDRYYDIVSFDPRGVGATTPRMACFPDMAAYGNWKSSAPSGFLLEASEYVFHESWARSFAFGDACARQRGGGDQPNIIHYMNTPQVVEDMMAIVDRHAQWRERTANKMLRHPSHRGLSKDEVYAIQERTAFQPGEDKLNYYGVSYGTLLGQTAATMHPGRVGRMVLDAVVDAADYYALGWTTNLQDTDRILVRWSDYCQQSGSKDKCPFYLETAPSGYLPAVIAHLTNSFMESPKPLPPSDKFGSWVFGYHNIMDYLMRSLYQPFAKAEDILNVLRWDSGEAVEKAEAWKAHGIPGQPSRRCLEAGPWSEPCITEQGDDFSVTGILCSEGPDISTVTKDEFRDYMHQLQGQSDVMGTYWASIRLSCIGWKGRPAWEFKGRSLLPQVLLKDHLLRNRLLMASFRTSTRFLCDSSLLIYAFMDLDSIGATTANPILFIGASYDPVTPIRNARAASKLFPGSVVLHHNSEGHGFYRSPSIDTGKAFRAFFQHGELPDPDAKPAEPEYRPWIGCVNRRTNCENRTEEDEKLWRALEVMARS</sequence>
<dbReference type="Pfam" id="PF08386">
    <property type="entry name" value="Abhydrolase_4"/>
    <property type="match status" value="1"/>
</dbReference>
<evidence type="ECO:0000313" key="5">
    <source>
        <dbReference type="EMBL" id="KXJ91582.1"/>
    </source>
</evidence>
<name>A0A136J352_9PEZI</name>
<dbReference type="InterPro" id="IPR000073">
    <property type="entry name" value="AB_hydrolase_1"/>
</dbReference>
<protein>
    <recommendedName>
        <fullName evidence="7">Peptidase S33 tripeptidyl aminopeptidase-like C-terminal domain-containing protein</fullName>
    </recommendedName>
</protein>
<keyword evidence="2" id="KW-0378">Hydrolase</keyword>
<feature type="domain" description="Peptidase S33 tripeptidyl aminopeptidase-like C-terminal" evidence="4">
    <location>
        <begin position="628"/>
        <end position="702"/>
    </location>
</feature>
<dbReference type="PANTHER" id="PTHR43248:SF25">
    <property type="entry name" value="AB HYDROLASE-1 DOMAIN-CONTAINING PROTEIN-RELATED"/>
    <property type="match status" value="1"/>
</dbReference>
<dbReference type="InParanoid" id="A0A136J352"/>
<dbReference type="Proteomes" id="UP000070501">
    <property type="component" value="Unassembled WGS sequence"/>
</dbReference>
<dbReference type="AlphaFoldDB" id="A0A136J352"/>
<dbReference type="STRING" id="196109.A0A136J352"/>
<gene>
    <name evidence="5" type="ORF">Micbo1qcDRAFT_204813</name>
</gene>
<evidence type="ECO:0008006" key="7">
    <source>
        <dbReference type="Google" id="ProtNLM"/>
    </source>
</evidence>
<accession>A0A136J352</accession>
<dbReference type="OrthoDB" id="425534at2759"/>
<dbReference type="InterPro" id="IPR051601">
    <property type="entry name" value="Serine_prot/Carboxylest_S33"/>
</dbReference>
<comment type="similarity">
    <text evidence="1">Belongs to the peptidase S33 family.</text>
</comment>
<organism evidence="5 6">
    <name type="scientific">Microdochium bolleyi</name>
    <dbReference type="NCBI Taxonomy" id="196109"/>
    <lineage>
        <taxon>Eukaryota</taxon>
        <taxon>Fungi</taxon>
        <taxon>Dikarya</taxon>
        <taxon>Ascomycota</taxon>
        <taxon>Pezizomycotina</taxon>
        <taxon>Sordariomycetes</taxon>
        <taxon>Xylariomycetidae</taxon>
        <taxon>Xylariales</taxon>
        <taxon>Microdochiaceae</taxon>
        <taxon>Microdochium</taxon>
    </lineage>
</organism>